<comment type="similarity">
    <text evidence="2">Belongs to the drug/metabolite transporter (DMT) superfamily. 10 TMS drug/metabolite exporter (DME) (TC 2.A.7.3) family.</text>
</comment>
<gene>
    <name evidence="8" type="ORF">TRIHO_02890</name>
</gene>
<proteinExistence type="inferred from homology"/>
<name>A0A132C2Y3_9RHOB</name>
<reference evidence="8 9" key="1">
    <citation type="submission" date="2015-12" db="EMBL/GenBank/DDBJ databases">
        <title>Genome sequence of the marine Rhodobacteraceae strain O3.65, Candidatus Tritonibacter horizontis.</title>
        <authorList>
            <person name="Poehlein A."/>
            <person name="Giebel H.A."/>
            <person name="Voget S."/>
            <person name="Brinkhoff T."/>
        </authorList>
    </citation>
    <scope>NUCLEOTIDE SEQUENCE [LARGE SCALE GENOMIC DNA]</scope>
    <source>
        <strain evidence="8 9">O3.65</strain>
    </source>
</reference>
<feature type="domain" description="EamA" evidence="7">
    <location>
        <begin position="161"/>
        <end position="287"/>
    </location>
</feature>
<evidence type="ECO:0000259" key="7">
    <source>
        <dbReference type="Pfam" id="PF00892"/>
    </source>
</evidence>
<dbReference type="Pfam" id="PF00892">
    <property type="entry name" value="EamA"/>
    <property type="match status" value="2"/>
</dbReference>
<feature type="transmembrane region" description="Helical" evidence="6">
    <location>
        <begin position="12"/>
        <end position="31"/>
    </location>
</feature>
<feature type="transmembrane region" description="Helical" evidence="6">
    <location>
        <begin position="105"/>
        <end position="122"/>
    </location>
</feature>
<dbReference type="PATRIC" id="fig|1768241.3.peg.289"/>
<evidence type="ECO:0000313" key="8">
    <source>
        <dbReference type="EMBL" id="KUP94953.1"/>
    </source>
</evidence>
<evidence type="ECO:0000256" key="6">
    <source>
        <dbReference type="SAM" id="Phobius"/>
    </source>
</evidence>
<evidence type="ECO:0000256" key="5">
    <source>
        <dbReference type="ARBA" id="ARBA00023136"/>
    </source>
</evidence>
<protein>
    <submittedName>
        <fullName evidence="8">EamA-like transporter family protein</fullName>
    </submittedName>
</protein>
<evidence type="ECO:0000256" key="2">
    <source>
        <dbReference type="ARBA" id="ARBA00009853"/>
    </source>
</evidence>
<keyword evidence="5 6" id="KW-0472">Membrane</keyword>
<feature type="transmembrane region" description="Helical" evidence="6">
    <location>
        <begin position="43"/>
        <end position="61"/>
    </location>
</feature>
<organism evidence="8 9">
    <name type="scientific">Tritonibacter horizontis</name>
    <dbReference type="NCBI Taxonomy" id="1768241"/>
    <lineage>
        <taxon>Bacteria</taxon>
        <taxon>Pseudomonadati</taxon>
        <taxon>Pseudomonadota</taxon>
        <taxon>Alphaproteobacteria</taxon>
        <taxon>Rhodobacterales</taxon>
        <taxon>Paracoccaceae</taxon>
        <taxon>Tritonibacter</taxon>
    </lineage>
</organism>
<dbReference type="OrthoDB" id="8478503at2"/>
<evidence type="ECO:0000256" key="1">
    <source>
        <dbReference type="ARBA" id="ARBA00004141"/>
    </source>
</evidence>
<feature type="transmembrane region" description="Helical" evidence="6">
    <location>
        <begin position="81"/>
        <end position="99"/>
    </location>
</feature>
<keyword evidence="4 6" id="KW-1133">Transmembrane helix</keyword>
<keyword evidence="9" id="KW-1185">Reference proteome</keyword>
<sequence length="313" mass="33593">MAKSLTSHRPLLAISLKVIAIGLFTIMSGLIKEITQTVPTGQAVFFRSFFVLPVIFVWLAVRGDLSKGLRTKSPMLHFWRGLVGTSAMGLNFAALSMLPLPEVTALGYVTPIFTLILAALLLGERIRIIRISAVAIGLVGVLIMLSPRLGGAETLQDTALIGALLVLGSAALRGFVQIHIRKMVQSEETSAIVFYFSVTASLLSLLTLPFGWVVPDAPMLLLLISTGFIGALAQILVTSSYRFAPASLLAPYDYVSMLFALVIGYVWFAEWPSLVMLAGAALVIAANGIVVWRESRLGLERGKAKPLTDPKGG</sequence>
<feature type="transmembrane region" description="Helical" evidence="6">
    <location>
        <begin position="192"/>
        <end position="213"/>
    </location>
</feature>
<dbReference type="GO" id="GO:0016020">
    <property type="term" value="C:membrane"/>
    <property type="evidence" value="ECO:0007669"/>
    <property type="project" value="UniProtKB-SubCell"/>
</dbReference>
<dbReference type="InterPro" id="IPR000620">
    <property type="entry name" value="EamA_dom"/>
</dbReference>
<evidence type="ECO:0000256" key="4">
    <source>
        <dbReference type="ARBA" id="ARBA00022989"/>
    </source>
</evidence>
<dbReference type="AlphaFoldDB" id="A0A132C2Y3"/>
<comment type="subcellular location">
    <subcellularLocation>
        <location evidence="1">Membrane</location>
        <topology evidence="1">Multi-pass membrane protein</topology>
    </subcellularLocation>
</comment>
<evidence type="ECO:0000256" key="3">
    <source>
        <dbReference type="ARBA" id="ARBA00022692"/>
    </source>
</evidence>
<dbReference type="InterPro" id="IPR037185">
    <property type="entry name" value="EmrE-like"/>
</dbReference>
<feature type="transmembrane region" description="Helical" evidence="6">
    <location>
        <begin position="159"/>
        <end position="180"/>
    </location>
</feature>
<accession>A0A132C2Y3</accession>
<comment type="caution">
    <text evidence="8">The sequence shown here is derived from an EMBL/GenBank/DDBJ whole genome shotgun (WGS) entry which is preliminary data.</text>
</comment>
<feature type="transmembrane region" description="Helical" evidence="6">
    <location>
        <begin position="129"/>
        <end position="147"/>
    </location>
</feature>
<dbReference type="SUPFAM" id="SSF103481">
    <property type="entry name" value="Multidrug resistance efflux transporter EmrE"/>
    <property type="match status" value="2"/>
</dbReference>
<dbReference type="RefSeq" id="WP_068239643.1">
    <property type="nucleotide sequence ID" value="NZ_LPUY01000008.1"/>
</dbReference>
<feature type="domain" description="EamA" evidence="7">
    <location>
        <begin position="19"/>
        <end position="145"/>
    </location>
</feature>
<dbReference type="Proteomes" id="UP000068382">
    <property type="component" value="Unassembled WGS sequence"/>
</dbReference>
<evidence type="ECO:0000313" key="9">
    <source>
        <dbReference type="Proteomes" id="UP000068382"/>
    </source>
</evidence>
<feature type="transmembrane region" description="Helical" evidence="6">
    <location>
        <begin position="274"/>
        <end position="292"/>
    </location>
</feature>
<feature type="transmembrane region" description="Helical" evidence="6">
    <location>
        <begin position="219"/>
        <end position="237"/>
    </location>
</feature>
<dbReference type="EMBL" id="LPUY01000008">
    <property type="protein sequence ID" value="KUP94953.1"/>
    <property type="molecule type" value="Genomic_DNA"/>
</dbReference>
<dbReference type="PANTHER" id="PTHR22911:SF6">
    <property type="entry name" value="SOLUTE CARRIER FAMILY 35 MEMBER G1"/>
    <property type="match status" value="1"/>
</dbReference>
<dbReference type="PANTHER" id="PTHR22911">
    <property type="entry name" value="ACYL-MALONYL CONDENSING ENZYME-RELATED"/>
    <property type="match status" value="1"/>
</dbReference>
<feature type="transmembrane region" description="Helical" evidence="6">
    <location>
        <begin position="249"/>
        <end position="268"/>
    </location>
</feature>
<keyword evidence="3 6" id="KW-0812">Transmembrane</keyword>